<dbReference type="InterPro" id="IPR003778">
    <property type="entry name" value="CT_A_B"/>
</dbReference>
<dbReference type="EMBL" id="LT906462">
    <property type="protein sequence ID" value="SNV65753.1"/>
    <property type="molecule type" value="Genomic_DNA"/>
</dbReference>
<dbReference type="NCBIfam" id="TIGR00724">
    <property type="entry name" value="urea_amlyse_rel"/>
    <property type="match status" value="1"/>
</dbReference>
<gene>
    <name evidence="5" type="ORF">SAMEA4384403_01155</name>
</gene>
<evidence type="ECO:0000313" key="6">
    <source>
        <dbReference type="Proteomes" id="UP000242084"/>
    </source>
</evidence>
<keyword evidence="6" id="KW-1185">Reference proteome</keyword>
<dbReference type="PANTHER" id="PTHR43309:SF5">
    <property type="entry name" value="5-OXOPROLINASE SUBUNIT C"/>
    <property type="match status" value="1"/>
</dbReference>
<dbReference type="SUPFAM" id="SSF50891">
    <property type="entry name" value="Cyclophilin-like"/>
    <property type="match status" value="1"/>
</dbReference>
<dbReference type="GO" id="GO:0005524">
    <property type="term" value="F:ATP binding"/>
    <property type="evidence" value="ECO:0007669"/>
    <property type="project" value="UniProtKB-KW"/>
</dbReference>
<evidence type="ECO:0000259" key="4">
    <source>
        <dbReference type="SMART" id="SM00797"/>
    </source>
</evidence>
<evidence type="ECO:0000313" key="5">
    <source>
        <dbReference type="EMBL" id="SNV65753.1"/>
    </source>
</evidence>
<evidence type="ECO:0000256" key="2">
    <source>
        <dbReference type="ARBA" id="ARBA00022801"/>
    </source>
</evidence>
<dbReference type="KEGG" id="sste:SAMEA4384403_1155"/>
<keyword evidence="1" id="KW-0547">Nucleotide-binding</keyword>
<dbReference type="InterPro" id="IPR052708">
    <property type="entry name" value="PxpC"/>
</dbReference>
<feature type="domain" description="Carboxyltransferase" evidence="4">
    <location>
        <begin position="22"/>
        <end position="297"/>
    </location>
</feature>
<dbReference type="Pfam" id="PF02626">
    <property type="entry name" value="CT_A_B"/>
    <property type="match status" value="1"/>
</dbReference>
<evidence type="ECO:0000256" key="1">
    <source>
        <dbReference type="ARBA" id="ARBA00022741"/>
    </source>
</evidence>
<keyword evidence="2 5" id="KW-0378">Hydrolase</keyword>
<dbReference type="Proteomes" id="UP000242084">
    <property type="component" value="Chromosome 1"/>
</dbReference>
<sequence length="332" mass="37351">MKCIKPGLFTTIQDLGRFKHEKDGFSVAGVMNQYLYKIATTLVENENSPVLEVTLNGPSLKINTSNIIAFVAYDAQILLDNVEIPTNTAIYVERGQILQIKQITKGARGYLAFHKQMEIEPILGSVSTHTRSGIGGYTGKPMKSNDTLCFKDRFINQDVIGNSINLNLDNYQNVIPIVKGLQYEQFTNNAHEILVNQTYEISGNSDRMGYRLLGEEKLTHIHDADIISEPIAPGSVQVPNNGQPIILLNDRQTIGGYTKIATLTYIGRERVALLKPNDTLRFKWITIEEAMEAYKTYISELKSSLISIRQKKFKDLHYTRPKSKQIAKLIKG</sequence>
<dbReference type="InterPro" id="IPR029000">
    <property type="entry name" value="Cyclophilin-like_dom_sf"/>
</dbReference>
<evidence type="ECO:0000256" key="3">
    <source>
        <dbReference type="ARBA" id="ARBA00022840"/>
    </source>
</evidence>
<keyword evidence="3" id="KW-0067">ATP-binding</keyword>
<dbReference type="RefSeq" id="WP_095087668.1">
    <property type="nucleotide sequence ID" value="NZ_BMDM01000002.1"/>
</dbReference>
<dbReference type="AlphaFoldDB" id="A0A239Z4G1"/>
<dbReference type="SMART" id="SM00797">
    <property type="entry name" value="AHS2"/>
    <property type="match status" value="1"/>
</dbReference>
<protein>
    <submittedName>
        <fullName evidence="5">Allophanate hydrolase subunit 2</fullName>
    </submittedName>
</protein>
<reference evidence="5 6" key="1">
    <citation type="submission" date="2017-06" db="EMBL/GenBank/DDBJ databases">
        <authorList>
            <consortium name="Pathogen Informatics"/>
        </authorList>
    </citation>
    <scope>NUCLEOTIDE SEQUENCE [LARGE SCALE GENOMIC DNA]</scope>
    <source>
        <strain evidence="5 6">NCTC13839</strain>
    </source>
</reference>
<dbReference type="GO" id="GO:0016787">
    <property type="term" value="F:hydrolase activity"/>
    <property type="evidence" value="ECO:0007669"/>
    <property type="project" value="UniProtKB-KW"/>
</dbReference>
<organism evidence="5 6">
    <name type="scientific">Mammaliicoccus stepanovicii</name>
    <dbReference type="NCBI Taxonomy" id="643214"/>
    <lineage>
        <taxon>Bacteria</taxon>
        <taxon>Bacillati</taxon>
        <taxon>Bacillota</taxon>
        <taxon>Bacilli</taxon>
        <taxon>Bacillales</taxon>
        <taxon>Staphylococcaceae</taxon>
        <taxon>Mammaliicoccus</taxon>
    </lineage>
</organism>
<dbReference type="OrthoDB" id="9782422at2"/>
<name>A0A239Z4G1_9STAP</name>
<accession>A0A239Z4G1</accession>
<dbReference type="PANTHER" id="PTHR43309">
    <property type="entry name" value="5-OXOPROLINASE SUBUNIT C"/>
    <property type="match status" value="1"/>
</dbReference>
<dbReference type="Gene3D" id="2.40.100.10">
    <property type="entry name" value="Cyclophilin-like"/>
    <property type="match status" value="1"/>
</dbReference>
<proteinExistence type="predicted"/>